<dbReference type="InterPro" id="IPR013149">
    <property type="entry name" value="ADH-like_C"/>
</dbReference>
<evidence type="ECO:0000313" key="8">
    <source>
        <dbReference type="EMBL" id="GIG99043.1"/>
    </source>
</evidence>
<evidence type="ECO:0000256" key="4">
    <source>
        <dbReference type="ARBA" id="ARBA00023002"/>
    </source>
</evidence>
<evidence type="ECO:0000313" key="9">
    <source>
        <dbReference type="Proteomes" id="UP000621500"/>
    </source>
</evidence>
<evidence type="ECO:0000256" key="6">
    <source>
        <dbReference type="SAM" id="MobiDB-lite"/>
    </source>
</evidence>
<dbReference type="PROSITE" id="PS00059">
    <property type="entry name" value="ADH_ZINC"/>
    <property type="match status" value="1"/>
</dbReference>
<keyword evidence="4" id="KW-0560">Oxidoreductase</keyword>
<dbReference type="Pfam" id="PF08240">
    <property type="entry name" value="ADH_N"/>
    <property type="match status" value="1"/>
</dbReference>
<evidence type="ECO:0000256" key="1">
    <source>
        <dbReference type="ARBA" id="ARBA00001947"/>
    </source>
</evidence>
<gene>
    <name evidence="8" type="primary">adh_1</name>
    <name evidence="8" type="ORF">Pma05_56160</name>
</gene>
<evidence type="ECO:0000256" key="3">
    <source>
        <dbReference type="ARBA" id="ARBA00022833"/>
    </source>
</evidence>
<organism evidence="8 9">
    <name type="scientific">Plantactinospora mayteni</name>
    <dbReference type="NCBI Taxonomy" id="566021"/>
    <lineage>
        <taxon>Bacteria</taxon>
        <taxon>Bacillati</taxon>
        <taxon>Actinomycetota</taxon>
        <taxon>Actinomycetes</taxon>
        <taxon>Micromonosporales</taxon>
        <taxon>Micromonosporaceae</taxon>
        <taxon>Plantactinospora</taxon>
    </lineage>
</organism>
<dbReference type="InterPro" id="IPR002328">
    <property type="entry name" value="ADH_Zn_CS"/>
</dbReference>
<dbReference type="InterPro" id="IPR050129">
    <property type="entry name" value="Zn_alcohol_dh"/>
</dbReference>
<dbReference type="Pfam" id="PF00107">
    <property type="entry name" value="ADH_zinc_N"/>
    <property type="match status" value="2"/>
</dbReference>
<comment type="caution">
    <text evidence="8">The sequence shown here is derived from an EMBL/GenBank/DDBJ whole genome shotgun (WGS) entry which is preliminary data.</text>
</comment>
<dbReference type="PANTHER" id="PTHR43401">
    <property type="entry name" value="L-THREONINE 3-DEHYDROGENASE"/>
    <property type="match status" value="1"/>
</dbReference>
<comment type="cofactor">
    <cofactor evidence="1 5">
        <name>Zn(2+)</name>
        <dbReference type="ChEBI" id="CHEBI:29105"/>
    </cofactor>
</comment>
<dbReference type="CDD" id="cd08260">
    <property type="entry name" value="Zn_ADH6"/>
    <property type="match status" value="1"/>
</dbReference>
<dbReference type="SUPFAM" id="SSF50129">
    <property type="entry name" value="GroES-like"/>
    <property type="match status" value="1"/>
</dbReference>
<accession>A0ABQ4EWJ2</accession>
<feature type="compositionally biased region" description="Basic and acidic residues" evidence="6">
    <location>
        <begin position="236"/>
        <end position="247"/>
    </location>
</feature>
<feature type="region of interest" description="Disordered" evidence="6">
    <location>
        <begin position="223"/>
        <end position="253"/>
    </location>
</feature>
<evidence type="ECO:0000259" key="7">
    <source>
        <dbReference type="SMART" id="SM00829"/>
    </source>
</evidence>
<comment type="similarity">
    <text evidence="5">Belongs to the zinc-containing alcohol dehydrogenase family.</text>
</comment>
<keyword evidence="3 5" id="KW-0862">Zinc</keyword>
<dbReference type="InterPro" id="IPR013154">
    <property type="entry name" value="ADH-like_N"/>
</dbReference>
<keyword evidence="9" id="KW-1185">Reference proteome</keyword>
<proteinExistence type="inferred from homology"/>
<dbReference type="SMART" id="SM00829">
    <property type="entry name" value="PKS_ER"/>
    <property type="match status" value="1"/>
</dbReference>
<dbReference type="RefSeq" id="WP_203860451.1">
    <property type="nucleotide sequence ID" value="NZ_BAAAZQ010000009.1"/>
</dbReference>
<dbReference type="EMBL" id="BONX01000039">
    <property type="protein sequence ID" value="GIG99043.1"/>
    <property type="molecule type" value="Genomic_DNA"/>
</dbReference>
<evidence type="ECO:0000256" key="2">
    <source>
        <dbReference type="ARBA" id="ARBA00022723"/>
    </source>
</evidence>
<dbReference type="PANTHER" id="PTHR43401:SF5">
    <property type="entry name" value="ALCOHOL DEHYDROGENASE-RELATED"/>
    <property type="match status" value="1"/>
</dbReference>
<dbReference type="SUPFAM" id="SSF51735">
    <property type="entry name" value="NAD(P)-binding Rossmann-fold domains"/>
    <property type="match status" value="1"/>
</dbReference>
<evidence type="ECO:0000256" key="5">
    <source>
        <dbReference type="RuleBase" id="RU361277"/>
    </source>
</evidence>
<dbReference type="Proteomes" id="UP000621500">
    <property type="component" value="Unassembled WGS sequence"/>
</dbReference>
<keyword evidence="2 5" id="KW-0479">Metal-binding</keyword>
<dbReference type="Gene3D" id="3.90.180.10">
    <property type="entry name" value="Medium-chain alcohol dehydrogenases, catalytic domain"/>
    <property type="match status" value="1"/>
</dbReference>
<dbReference type="InterPro" id="IPR020843">
    <property type="entry name" value="ER"/>
</dbReference>
<sequence length="382" mass="39368">MRAVVFEEFGGRPELRTVPDPVPSPAGVVVEVGATGLCRSDWHGWQGHDPDIRLPHVPGHEFAGVVAAVGPAVQGWRVGDRVTAPFVCACGSCPSCLAGHQQVCERQTQPGFTHWGSYADLVAVEHADVNLVRLPDELNFAGAAALGCRFGTAFRAVVAQGRVAAGEWVAVHGCGGVGLSAVMIAVASGARVVAVDVSPAALELARRFGATACLDAGTLNLLPPEPRGARAPTSTRGHDGPQGEVEKGSLPGPQEVAGAVRELTGGGAHLSLDALGSAPTCAGSIESLRRRGRHVQVGLLPAANGHPAVPMDRVIGYELELRGSHGMAAHAYPELLALVGAGVLRPAELVTQTIGLAEAPVALATLDRPRVGGIRLIQPNRD</sequence>
<feature type="domain" description="Enoyl reductase (ER)" evidence="7">
    <location>
        <begin position="10"/>
        <end position="371"/>
    </location>
</feature>
<dbReference type="InterPro" id="IPR011032">
    <property type="entry name" value="GroES-like_sf"/>
</dbReference>
<protein>
    <submittedName>
        <fullName evidence="8">Alcohol dehydrogenase</fullName>
    </submittedName>
</protein>
<dbReference type="InterPro" id="IPR036291">
    <property type="entry name" value="NAD(P)-bd_dom_sf"/>
</dbReference>
<reference evidence="8 9" key="1">
    <citation type="submission" date="2021-01" db="EMBL/GenBank/DDBJ databases">
        <title>Whole genome shotgun sequence of Plantactinospora mayteni NBRC 109088.</title>
        <authorList>
            <person name="Komaki H."/>
            <person name="Tamura T."/>
        </authorList>
    </citation>
    <scope>NUCLEOTIDE SEQUENCE [LARGE SCALE GENOMIC DNA]</scope>
    <source>
        <strain evidence="8 9">NBRC 109088</strain>
    </source>
</reference>
<name>A0ABQ4EWJ2_9ACTN</name>